<evidence type="ECO:0000313" key="4">
    <source>
        <dbReference type="Proteomes" id="UP000663844"/>
    </source>
</evidence>
<accession>A0A820K2D9</accession>
<name>A0A820K2D9_9BILA</name>
<dbReference type="AlphaFoldDB" id="A0A820K2D9"/>
<reference evidence="3" key="1">
    <citation type="submission" date="2021-02" db="EMBL/GenBank/DDBJ databases">
        <authorList>
            <person name="Nowell W R."/>
        </authorList>
    </citation>
    <scope>NUCLEOTIDE SEQUENCE</scope>
</reference>
<dbReference type="Proteomes" id="UP000663844">
    <property type="component" value="Unassembled WGS sequence"/>
</dbReference>
<organism evidence="3 4">
    <name type="scientific">Adineta steineri</name>
    <dbReference type="NCBI Taxonomy" id="433720"/>
    <lineage>
        <taxon>Eukaryota</taxon>
        <taxon>Metazoa</taxon>
        <taxon>Spiralia</taxon>
        <taxon>Gnathifera</taxon>
        <taxon>Rotifera</taxon>
        <taxon>Eurotatoria</taxon>
        <taxon>Bdelloidea</taxon>
        <taxon>Adinetida</taxon>
        <taxon>Adinetidae</taxon>
        <taxon>Adineta</taxon>
    </lineage>
</organism>
<dbReference type="EMBL" id="CAJOAZ010019306">
    <property type="protein sequence ID" value="CAF4334999.1"/>
    <property type="molecule type" value="Genomic_DNA"/>
</dbReference>
<feature type="region of interest" description="Disordered" evidence="1">
    <location>
        <begin position="62"/>
        <end position="163"/>
    </location>
</feature>
<evidence type="ECO:0000256" key="2">
    <source>
        <dbReference type="SAM" id="Phobius"/>
    </source>
</evidence>
<feature type="compositionally biased region" description="Polar residues" evidence="1">
    <location>
        <begin position="104"/>
        <end position="116"/>
    </location>
</feature>
<feature type="compositionally biased region" description="Polar residues" evidence="1">
    <location>
        <begin position="62"/>
        <end position="76"/>
    </location>
</feature>
<protein>
    <submittedName>
        <fullName evidence="3">Uncharacterized protein</fullName>
    </submittedName>
</protein>
<evidence type="ECO:0000313" key="3">
    <source>
        <dbReference type="EMBL" id="CAF4334999.1"/>
    </source>
</evidence>
<feature type="non-terminal residue" evidence="3">
    <location>
        <position position="1"/>
    </location>
</feature>
<keyword evidence="2" id="KW-0812">Transmembrane</keyword>
<feature type="compositionally biased region" description="Polar residues" evidence="1">
    <location>
        <begin position="125"/>
        <end position="136"/>
    </location>
</feature>
<feature type="non-terminal residue" evidence="3">
    <location>
        <position position="163"/>
    </location>
</feature>
<feature type="transmembrane region" description="Helical" evidence="2">
    <location>
        <begin position="14"/>
        <end position="38"/>
    </location>
</feature>
<gene>
    <name evidence="3" type="ORF">OXD698_LOCUS47905</name>
</gene>
<keyword evidence="2" id="KW-0472">Membrane</keyword>
<evidence type="ECO:0000256" key="1">
    <source>
        <dbReference type="SAM" id="MobiDB-lite"/>
    </source>
</evidence>
<keyword evidence="2" id="KW-1133">Transmembrane helix</keyword>
<proteinExistence type="predicted"/>
<comment type="caution">
    <text evidence="3">The sequence shown here is derived from an EMBL/GenBank/DDBJ whole genome shotgun (WGS) entry which is preliminary data.</text>
</comment>
<sequence>NQANSSSNSTSPSWYIILGIVLGLALIIFLIVLSIFLCKDRLLPKHFRSKLLNNRNNNLNNSYEPMNPSSEASSQKLFPLHGIQPRRASLATSTDGQDNRMLQLGNNGSAYLNHTSQNDHHDYPNQETQTSFQITRSKPPPGPKRDSQRNLPKNSNRKRQSSS</sequence>